<feature type="domain" description="YjeF N-terminal" evidence="6">
    <location>
        <begin position="443"/>
        <end position="724"/>
    </location>
</feature>
<keyword evidence="9" id="KW-1185">Reference proteome</keyword>
<evidence type="ECO:0000256" key="1">
    <source>
        <dbReference type="ARBA" id="ARBA00004201"/>
    </source>
</evidence>
<comment type="subcellular location">
    <subcellularLocation>
        <location evidence="1">Cytoplasm</location>
        <location evidence="1">P-body</location>
    </subcellularLocation>
</comment>
<name>A0AAE0LSE5_9PEZI</name>
<dbReference type="Pfam" id="PF09532">
    <property type="entry name" value="FDF"/>
    <property type="match status" value="1"/>
</dbReference>
<evidence type="ECO:0000259" key="7">
    <source>
        <dbReference type="PROSITE" id="PS51512"/>
    </source>
</evidence>
<proteinExistence type="inferred from homology"/>
<dbReference type="GO" id="GO:0033962">
    <property type="term" value="P:P-body assembly"/>
    <property type="evidence" value="ECO:0007669"/>
    <property type="project" value="TreeGrafter"/>
</dbReference>
<dbReference type="InterPro" id="IPR004443">
    <property type="entry name" value="YjeF_N_dom"/>
</dbReference>
<dbReference type="InterPro" id="IPR036652">
    <property type="entry name" value="YjeF_N_dom_sf"/>
</dbReference>
<dbReference type="InterPro" id="IPR025762">
    <property type="entry name" value="DFDF"/>
</dbReference>
<reference evidence="8" key="2">
    <citation type="submission" date="2023-06" db="EMBL/GenBank/DDBJ databases">
        <authorList>
            <consortium name="Lawrence Berkeley National Laboratory"/>
            <person name="Haridas S."/>
            <person name="Hensen N."/>
            <person name="Bonometti L."/>
            <person name="Westerberg I."/>
            <person name="Brannstrom I.O."/>
            <person name="Guillou S."/>
            <person name="Cros-Aarteil S."/>
            <person name="Calhoun S."/>
            <person name="Kuo A."/>
            <person name="Mondo S."/>
            <person name="Pangilinan J."/>
            <person name="Riley R."/>
            <person name="Labutti K."/>
            <person name="Andreopoulos B."/>
            <person name="Lipzen A."/>
            <person name="Chen C."/>
            <person name="Yanf M."/>
            <person name="Daum C."/>
            <person name="Ng V."/>
            <person name="Clum A."/>
            <person name="Steindorff A."/>
            <person name="Ohm R."/>
            <person name="Martin F."/>
            <person name="Silar P."/>
            <person name="Natvig D."/>
            <person name="Lalanne C."/>
            <person name="Gautier V."/>
            <person name="Ament-Velasquez S.L."/>
            <person name="Kruys A."/>
            <person name="Hutchinson M.I."/>
            <person name="Powell A.J."/>
            <person name="Barry K."/>
            <person name="Miller A.N."/>
            <person name="Grigoriev I.V."/>
            <person name="Debuchy R."/>
            <person name="Gladieux P."/>
            <person name="Thoren M.H."/>
            <person name="Johannesson H."/>
        </authorList>
    </citation>
    <scope>NUCLEOTIDE SEQUENCE</scope>
    <source>
        <strain evidence="8">CBS 168.71</strain>
    </source>
</reference>
<dbReference type="GeneID" id="87840763"/>
<feature type="compositionally biased region" description="Basic and acidic residues" evidence="5">
    <location>
        <begin position="362"/>
        <end position="371"/>
    </location>
</feature>
<dbReference type="GO" id="GO:0003729">
    <property type="term" value="F:mRNA binding"/>
    <property type="evidence" value="ECO:0007669"/>
    <property type="project" value="TreeGrafter"/>
</dbReference>
<dbReference type="GO" id="GO:0000932">
    <property type="term" value="C:P-body"/>
    <property type="evidence" value="ECO:0007669"/>
    <property type="project" value="UniProtKB-SubCell"/>
</dbReference>
<feature type="compositionally biased region" description="Low complexity" evidence="5">
    <location>
        <begin position="109"/>
        <end position="118"/>
    </location>
</feature>
<feature type="region of interest" description="Disordered" evidence="5">
    <location>
        <begin position="300"/>
        <end position="420"/>
    </location>
</feature>
<feature type="region of interest" description="Disordered" evidence="5">
    <location>
        <begin position="108"/>
        <end position="152"/>
    </location>
</feature>
<dbReference type="SUPFAM" id="SSF64153">
    <property type="entry name" value="YjeF N-terminal domain-like"/>
    <property type="match status" value="1"/>
</dbReference>
<evidence type="ECO:0000256" key="5">
    <source>
        <dbReference type="SAM" id="MobiDB-lite"/>
    </source>
</evidence>
<accession>A0AAE0LSE5</accession>
<gene>
    <name evidence="8" type="ORF">B0H64DRAFT_396192</name>
</gene>
<dbReference type="Pfam" id="PF03853">
    <property type="entry name" value="YjeF_N"/>
    <property type="match status" value="1"/>
</dbReference>
<evidence type="ECO:0000313" key="9">
    <source>
        <dbReference type="Proteomes" id="UP001278766"/>
    </source>
</evidence>
<dbReference type="Proteomes" id="UP001278766">
    <property type="component" value="Unassembled WGS sequence"/>
</dbReference>
<evidence type="ECO:0000256" key="4">
    <source>
        <dbReference type="ARBA" id="ARBA00022490"/>
    </source>
</evidence>
<feature type="compositionally biased region" description="Polar residues" evidence="5">
    <location>
        <begin position="408"/>
        <end position="417"/>
    </location>
</feature>
<dbReference type="PROSITE" id="PS51385">
    <property type="entry name" value="YJEF_N"/>
    <property type="match status" value="1"/>
</dbReference>
<feature type="compositionally biased region" description="Polar residues" evidence="5">
    <location>
        <begin position="143"/>
        <end position="152"/>
    </location>
</feature>
<keyword evidence="4" id="KW-0963">Cytoplasm</keyword>
<dbReference type="PROSITE" id="PS51512">
    <property type="entry name" value="DFDF"/>
    <property type="match status" value="1"/>
</dbReference>
<reference evidence="8" key="1">
    <citation type="journal article" date="2023" name="Mol. Phylogenet. Evol.">
        <title>Genome-scale phylogeny and comparative genomics of the fungal order Sordariales.</title>
        <authorList>
            <person name="Hensen N."/>
            <person name="Bonometti L."/>
            <person name="Westerberg I."/>
            <person name="Brannstrom I.O."/>
            <person name="Guillou S."/>
            <person name="Cros-Aarteil S."/>
            <person name="Calhoun S."/>
            <person name="Haridas S."/>
            <person name="Kuo A."/>
            <person name="Mondo S."/>
            <person name="Pangilinan J."/>
            <person name="Riley R."/>
            <person name="LaButti K."/>
            <person name="Andreopoulos B."/>
            <person name="Lipzen A."/>
            <person name="Chen C."/>
            <person name="Yan M."/>
            <person name="Daum C."/>
            <person name="Ng V."/>
            <person name="Clum A."/>
            <person name="Steindorff A."/>
            <person name="Ohm R.A."/>
            <person name="Martin F."/>
            <person name="Silar P."/>
            <person name="Natvig D.O."/>
            <person name="Lalanne C."/>
            <person name="Gautier V."/>
            <person name="Ament-Velasquez S.L."/>
            <person name="Kruys A."/>
            <person name="Hutchinson M.I."/>
            <person name="Powell A.J."/>
            <person name="Barry K."/>
            <person name="Miller A.N."/>
            <person name="Grigoriev I.V."/>
            <person name="Debuchy R."/>
            <person name="Gladieux P."/>
            <person name="Hiltunen Thoren M."/>
            <person name="Johannesson H."/>
        </authorList>
    </citation>
    <scope>NUCLEOTIDE SEQUENCE</scope>
    <source>
        <strain evidence="8">CBS 168.71</strain>
    </source>
</reference>
<evidence type="ECO:0000256" key="3">
    <source>
        <dbReference type="ARBA" id="ARBA00015797"/>
    </source>
</evidence>
<dbReference type="InterPro" id="IPR019050">
    <property type="entry name" value="FDF_dom"/>
</dbReference>
<feature type="compositionally biased region" description="Basic and acidic residues" evidence="5">
    <location>
        <begin position="340"/>
        <end position="351"/>
    </location>
</feature>
<feature type="domain" description="DFDF" evidence="7">
    <location>
        <begin position="263"/>
        <end position="299"/>
    </location>
</feature>
<evidence type="ECO:0000313" key="8">
    <source>
        <dbReference type="EMBL" id="KAK3295757.1"/>
    </source>
</evidence>
<sequence length="758" mass="81459">MASEFIGLQMVVTVRGTPPMLLKGTVSAVEAGAGLTLSNVWVLNTNEWKPRLTIPSEDIVDLSEVSNKPTPPVTSTAEPNIPPVAPPVAQKPPPQPAFVDPAIVAMGKPPAAASSSRAPEPHPLPNTSEKRDPGHVVIPSVPAASTSREVTPTNLVATSLKALKLDAPVPPAESTEEGAAEAALDYGEMAGQKKKRRQRKPGNAKTVSHQDYEASPAASAKTAGKGKGWRQTPILQSTASFQPFNSLKRNRKGPQAVDNGWASEDVTDVQEMGEFDFEGSLAKFDKQNLFEQMRKDDQVDEADRLVSHNRVPRAKPGTAGGKNLHYSESVLDTPSAILKAPKERPASKETPNDFWNSEADDGIPRGERLSGRDQGMGSRQSSRRGEVKGTAGRRSQSRKAHEMARTGSGPSRVNSGLPTPAAPQSLYVLPSNRRIETVSALQMFNLENIAHNEIGLTEEMMTENAGRGLAEVTLTALSDPAIKVRHAGSVDPTTNTPPPQTVVVLAGNNKSGSRAIAAARHLRNKGINVLVCVVGLERGERDLLEDVQQQVRLYRNLGGRVFAKSDFFEHIRKISIPMLTIDTPRASLSSLANPAPVMLILDALLGLAISFGELRNGDQATVYELIEWANRNEAFVLAVDVPSGVDPSSGRVSLVDGNRLYVKPRYVVAVGAPKRGLLEAMVAADNDDGDTILAGEAPVPVPDDGVLEWKLYLVDMGLGQAVWKKAGTKMRKGVDFGERWVLEMRYRGIPSGEVEEVA</sequence>
<feature type="compositionally biased region" description="Low complexity" evidence="5">
    <location>
        <begin position="214"/>
        <end position="223"/>
    </location>
</feature>
<feature type="compositionally biased region" description="Basic residues" evidence="5">
    <location>
        <begin position="192"/>
        <end position="202"/>
    </location>
</feature>
<dbReference type="EMBL" id="JAUEPN010000004">
    <property type="protein sequence ID" value="KAK3295757.1"/>
    <property type="molecule type" value="Genomic_DNA"/>
</dbReference>
<dbReference type="GO" id="GO:0031087">
    <property type="term" value="P:deadenylation-independent decapping of nuclear-transcribed mRNA"/>
    <property type="evidence" value="ECO:0007669"/>
    <property type="project" value="TreeGrafter"/>
</dbReference>
<protein>
    <recommendedName>
        <fullName evidence="3">Enhancer of mRNA-decapping protein 3</fullName>
    </recommendedName>
</protein>
<dbReference type="PANTHER" id="PTHR13612">
    <property type="entry name" value="ENHANCER OF MRNA-DECAPPING PROTEIN 3"/>
    <property type="match status" value="1"/>
</dbReference>
<comment type="similarity">
    <text evidence="2">Belongs to the EDC3 family.</text>
</comment>
<dbReference type="PANTHER" id="PTHR13612:SF0">
    <property type="entry name" value="ENHANCER OF MRNA-DECAPPING PROTEIN 3"/>
    <property type="match status" value="1"/>
</dbReference>
<comment type="caution">
    <text evidence="8">The sequence shown here is derived from an EMBL/GenBank/DDBJ whole genome shotgun (WGS) entry which is preliminary data.</text>
</comment>
<dbReference type="AlphaFoldDB" id="A0AAE0LSE5"/>
<evidence type="ECO:0000259" key="6">
    <source>
        <dbReference type="PROSITE" id="PS51385"/>
    </source>
</evidence>
<feature type="compositionally biased region" description="Polar residues" evidence="5">
    <location>
        <begin position="233"/>
        <end position="247"/>
    </location>
</feature>
<organism evidence="8 9">
    <name type="scientific">Chaetomium fimeti</name>
    <dbReference type="NCBI Taxonomy" id="1854472"/>
    <lineage>
        <taxon>Eukaryota</taxon>
        <taxon>Fungi</taxon>
        <taxon>Dikarya</taxon>
        <taxon>Ascomycota</taxon>
        <taxon>Pezizomycotina</taxon>
        <taxon>Sordariomycetes</taxon>
        <taxon>Sordariomycetidae</taxon>
        <taxon>Sordariales</taxon>
        <taxon>Chaetomiaceae</taxon>
        <taxon>Chaetomium</taxon>
    </lineage>
</organism>
<evidence type="ECO:0000256" key="2">
    <source>
        <dbReference type="ARBA" id="ARBA00006610"/>
    </source>
</evidence>
<dbReference type="Gene3D" id="3.40.50.10260">
    <property type="entry name" value="YjeF N-terminal domain"/>
    <property type="match status" value="1"/>
</dbReference>
<dbReference type="RefSeq" id="XP_062659271.1">
    <property type="nucleotide sequence ID" value="XM_062803815.1"/>
</dbReference>
<dbReference type="FunFam" id="3.40.50.10260:FF:000007">
    <property type="entry name" value="YjeF N-terminal domain-like protein"/>
    <property type="match status" value="1"/>
</dbReference>
<feature type="region of interest" description="Disordered" evidence="5">
    <location>
        <begin position="189"/>
        <end position="259"/>
    </location>
</feature>
<dbReference type="SMART" id="SM01199">
    <property type="entry name" value="FDF"/>
    <property type="match status" value="1"/>
</dbReference>